<feature type="compositionally biased region" description="Low complexity" evidence="1">
    <location>
        <begin position="89"/>
        <end position="104"/>
    </location>
</feature>
<dbReference type="AlphaFoldDB" id="A0ABD1Z947"/>
<keyword evidence="3" id="KW-1185">Reference proteome</keyword>
<dbReference type="EMBL" id="JBHFFA010000002">
    <property type="protein sequence ID" value="KAL2644245.1"/>
    <property type="molecule type" value="Genomic_DNA"/>
</dbReference>
<evidence type="ECO:0000313" key="3">
    <source>
        <dbReference type="Proteomes" id="UP001605036"/>
    </source>
</evidence>
<name>A0ABD1Z947_9MARC</name>
<evidence type="ECO:0000313" key="2">
    <source>
        <dbReference type="EMBL" id="KAL2644245.1"/>
    </source>
</evidence>
<evidence type="ECO:0000256" key="1">
    <source>
        <dbReference type="SAM" id="MobiDB-lite"/>
    </source>
</evidence>
<feature type="region of interest" description="Disordered" evidence="1">
    <location>
        <begin position="84"/>
        <end position="104"/>
    </location>
</feature>
<reference evidence="2 3" key="1">
    <citation type="submission" date="2024-09" db="EMBL/GenBank/DDBJ databases">
        <title>Chromosome-scale assembly of Riccia fluitans.</title>
        <authorList>
            <person name="Paukszto L."/>
            <person name="Sawicki J."/>
            <person name="Karawczyk K."/>
            <person name="Piernik-Szablinska J."/>
            <person name="Szczecinska M."/>
            <person name="Mazdziarz M."/>
        </authorList>
    </citation>
    <scope>NUCLEOTIDE SEQUENCE [LARGE SCALE GENOMIC DNA]</scope>
    <source>
        <strain evidence="2">Rf_01</strain>
        <tissue evidence="2">Aerial parts of the thallus</tissue>
    </source>
</reference>
<gene>
    <name evidence="2" type="ORF">R1flu_011832</name>
</gene>
<comment type="caution">
    <text evidence="2">The sequence shown here is derived from an EMBL/GenBank/DDBJ whole genome shotgun (WGS) entry which is preliminary data.</text>
</comment>
<proteinExistence type="predicted"/>
<sequence length="137" mass="15292">MSPIVDMERVDKFVDVEVQVVTHAPVMRGLDALLGAKNIKTLVELMESAASERLWEKICIKMEGKMKEMEDKVSSSFKSRLEDISQKFPSQSSTPTPTSSTPICSSQLDWTPMLLNAPTCKKIKLEVDKDGELTSNE</sequence>
<dbReference type="Proteomes" id="UP001605036">
    <property type="component" value="Unassembled WGS sequence"/>
</dbReference>
<accession>A0ABD1Z947</accession>
<organism evidence="2 3">
    <name type="scientific">Riccia fluitans</name>
    <dbReference type="NCBI Taxonomy" id="41844"/>
    <lineage>
        <taxon>Eukaryota</taxon>
        <taxon>Viridiplantae</taxon>
        <taxon>Streptophyta</taxon>
        <taxon>Embryophyta</taxon>
        <taxon>Marchantiophyta</taxon>
        <taxon>Marchantiopsida</taxon>
        <taxon>Marchantiidae</taxon>
        <taxon>Marchantiales</taxon>
        <taxon>Ricciaceae</taxon>
        <taxon>Riccia</taxon>
    </lineage>
</organism>
<protein>
    <submittedName>
        <fullName evidence="2">Uncharacterized protein</fullName>
    </submittedName>
</protein>